<dbReference type="InterPro" id="IPR015867">
    <property type="entry name" value="N-reg_PII/ATP_PRibTrfase_C"/>
</dbReference>
<feature type="binding site" evidence="5">
    <location>
        <position position="66"/>
    </location>
    <ligand>
        <name>a divalent metal cation</name>
        <dbReference type="ChEBI" id="CHEBI:60240"/>
        <label>1</label>
    </ligand>
</feature>
<dbReference type="InterPro" id="IPR036069">
    <property type="entry name" value="DUF34/NIF3_sf"/>
</dbReference>
<evidence type="ECO:0000256" key="1">
    <source>
        <dbReference type="ARBA" id="ARBA00006964"/>
    </source>
</evidence>
<dbReference type="SUPFAM" id="SSF102705">
    <property type="entry name" value="NIF3 (NGG1p interacting factor 3)-like"/>
    <property type="match status" value="1"/>
</dbReference>
<dbReference type="PIRSF" id="PIRSF037489">
    <property type="entry name" value="UCP037489_NIF3_YqfO"/>
    <property type="match status" value="1"/>
</dbReference>
<dbReference type="Pfam" id="PF01784">
    <property type="entry name" value="DUF34_NIF3"/>
    <property type="match status" value="1"/>
</dbReference>
<feature type="binding site" evidence="5">
    <location>
        <position position="334"/>
    </location>
    <ligand>
        <name>a divalent metal cation</name>
        <dbReference type="ChEBI" id="CHEBI:60240"/>
        <label>1</label>
    </ligand>
</feature>
<evidence type="ECO:0000313" key="7">
    <source>
        <dbReference type="Proteomes" id="UP000198625"/>
    </source>
</evidence>
<evidence type="ECO:0000313" key="6">
    <source>
        <dbReference type="EMBL" id="SDZ20296.1"/>
    </source>
</evidence>
<keyword evidence="7" id="KW-1185">Reference proteome</keyword>
<evidence type="ECO:0000256" key="3">
    <source>
        <dbReference type="ARBA" id="ARBA00022723"/>
    </source>
</evidence>
<dbReference type="RefSeq" id="WP_091731136.1">
    <property type="nucleotide sequence ID" value="NZ_FNQE01000024.1"/>
</dbReference>
<reference evidence="6 7" key="1">
    <citation type="submission" date="2016-10" db="EMBL/GenBank/DDBJ databases">
        <authorList>
            <person name="de Groot N.N."/>
        </authorList>
    </citation>
    <scope>NUCLEOTIDE SEQUENCE [LARGE SCALE GENOMIC DNA]</scope>
    <source>
        <strain evidence="6 7">DSM 21650</strain>
    </source>
</reference>
<sequence length="368" mass="41114">MLAKDIIKLINNIAPSKLIDKKWDNSGLQIGSLEKKVKKILLALDISPITVKYALDNQIDMILSHHPFFFTPIKSISSDEIKGKMIVDLVNNDIVVYSAHTNLDSAENGVSEILAKKLKLRDISVLSNSFTEKLYKVVVYVPISHKDSVRDAMTNQGAGFIGNYSHCTFNITGTGTFMPREGTNPYIGEANRLEFVQEERIEAIVSDEGLTKVLDSMLKAHPYEEVAYDIYELYNKGKDYGYGRVGVLEKESTLLDFAKQVKETLNCDSIKVYGDTSRITKRIAICGGSGIDFLNDVHFSGADTYVTGDIKYHDAQIALEKNIALIDAGHFYTENLAMSYIKNYLDEMTKGKVSTISFEEKSIPFITV</sequence>
<dbReference type="Proteomes" id="UP000198625">
    <property type="component" value="Unassembled WGS sequence"/>
</dbReference>
<keyword evidence="3 4" id="KW-0479">Metal-binding</keyword>
<proteinExistence type="inferred from homology"/>
<dbReference type="STRING" id="415015.SAMN05660462_02208"/>
<dbReference type="AlphaFoldDB" id="A0A1H3R3X4"/>
<protein>
    <recommendedName>
        <fullName evidence="2 4">GTP cyclohydrolase 1 type 2 homolog</fullName>
    </recommendedName>
</protein>
<evidence type="ECO:0000256" key="4">
    <source>
        <dbReference type="PIRNR" id="PIRNR037489"/>
    </source>
</evidence>
<name>A0A1H3R3X4_9FIRM</name>
<dbReference type="Gene3D" id="3.30.70.120">
    <property type="match status" value="1"/>
</dbReference>
<comment type="similarity">
    <text evidence="1 4">Belongs to the GTP cyclohydrolase I type 2/NIF3 family.</text>
</comment>
<gene>
    <name evidence="6" type="ORF">SAMN05660462_02208</name>
</gene>
<dbReference type="OrthoDB" id="9792792at2"/>
<dbReference type="InterPro" id="IPR017221">
    <property type="entry name" value="DUF34/NIF3_bac"/>
</dbReference>
<dbReference type="Gene3D" id="3.40.1390.30">
    <property type="entry name" value="NIF3 (NGG1p interacting factor 3)-like"/>
    <property type="match status" value="1"/>
</dbReference>
<dbReference type="GO" id="GO:0005737">
    <property type="term" value="C:cytoplasm"/>
    <property type="evidence" value="ECO:0007669"/>
    <property type="project" value="TreeGrafter"/>
</dbReference>
<feature type="binding site" evidence="5">
    <location>
        <position position="330"/>
    </location>
    <ligand>
        <name>a divalent metal cation</name>
        <dbReference type="ChEBI" id="CHEBI:60240"/>
        <label>1</label>
    </ligand>
</feature>
<dbReference type="FunFam" id="3.40.1390.30:FF:000001">
    <property type="entry name" value="GTP cyclohydrolase 1 type 2"/>
    <property type="match status" value="1"/>
</dbReference>
<feature type="binding site" evidence="5">
    <location>
        <position position="65"/>
    </location>
    <ligand>
        <name>a divalent metal cation</name>
        <dbReference type="ChEBI" id="CHEBI:60240"/>
        <label>1</label>
    </ligand>
</feature>
<dbReference type="GO" id="GO:0046872">
    <property type="term" value="F:metal ion binding"/>
    <property type="evidence" value="ECO:0007669"/>
    <property type="project" value="UniProtKB-UniRule"/>
</dbReference>
<evidence type="ECO:0000256" key="5">
    <source>
        <dbReference type="PIRSR" id="PIRSR602678-1"/>
    </source>
</evidence>
<dbReference type="FunFam" id="3.30.70.120:FF:000006">
    <property type="entry name" value="GTP cyclohydrolase 1 type 2 homolog"/>
    <property type="match status" value="1"/>
</dbReference>
<dbReference type="NCBIfam" id="TIGR00486">
    <property type="entry name" value="YbgI_SA1388"/>
    <property type="match status" value="1"/>
</dbReference>
<accession>A0A1H3R3X4</accession>
<feature type="binding site" evidence="5">
    <location>
        <position position="104"/>
    </location>
    <ligand>
        <name>a divalent metal cation</name>
        <dbReference type="ChEBI" id="CHEBI:60240"/>
        <label>1</label>
    </ligand>
</feature>
<dbReference type="PANTHER" id="PTHR13799">
    <property type="entry name" value="NGG1 INTERACTING FACTOR 3"/>
    <property type="match status" value="1"/>
</dbReference>
<dbReference type="EMBL" id="FNQE01000024">
    <property type="protein sequence ID" value="SDZ20296.1"/>
    <property type="molecule type" value="Genomic_DNA"/>
</dbReference>
<organism evidence="6 7">
    <name type="scientific">Proteiniborus ethanoligenes</name>
    <dbReference type="NCBI Taxonomy" id="415015"/>
    <lineage>
        <taxon>Bacteria</taxon>
        <taxon>Bacillati</taxon>
        <taxon>Bacillota</taxon>
        <taxon>Clostridia</taxon>
        <taxon>Eubacteriales</taxon>
        <taxon>Proteiniborus</taxon>
    </lineage>
</organism>
<dbReference type="InterPro" id="IPR002678">
    <property type="entry name" value="DUF34/NIF3"/>
</dbReference>
<dbReference type="PANTHER" id="PTHR13799:SF14">
    <property type="entry name" value="GTP CYCLOHYDROLASE 1 TYPE 2 HOMOLOG"/>
    <property type="match status" value="1"/>
</dbReference>
<evidence type="ECO:0000256" key="2">
    <source>
        <dbReference type="ARBA" id="ARBA00022112"/>
    </source>
</evidence>